<dbReference type="Pfam" id="PF00454">
    <property type="entry name" value="PI3_PI4_kinase"/>
    <property type="match status" value="1"/>
</dbReference>
<evidence type="ECO:0000313" key="7">
    <source>
        <dbReference type="EMBL" id="CEP01401.1"/>
    </source>
</evidence>
<organism evidence="7 9">
    <name type="scientific">Plasmodiophora brassicae</name>
    <name type="common">Clubroot disease agent</name>
    <dbReference type="NCBI Taxonomy" id="37360"/>
    <lineage>
        <taxon>Eukaryota</taxon>
        <taxon>Sar</taxon>
        <taxon>Rhizaria</taxon>
        <taxon>Endomyxa</taxon>
        <taxon>Phytomyxea</taxon>
        <taxon>Plasmodiophorida</taxon>
        <taxon>Plasmodiophoridae</taxon>
        <taxon>Plasmodiophora</taxon>
    </lineage>
</organism>
<comment type="similarity">
    <text evidence="1">Belongs to the PI3/PI4-kinase family. Type II PI4K subfamily.</text>
</comment>
<gene>
    <name evidence="7" type="ORF">PBRA_002007</name>
    <name evidence="8" type="ORF">PLBR_LOCUS8634</name>
</gene>
<reference evidence="7 9" key="1">
    <citation type="submission" date="2015-02" db="EMBL/GenBank/DDBJ databases">
        <authorList>
            <person name="Chooi Y.-H."/>
        </authorList>
    </citation>
    <scope>NUCLEOTIDE SEQUENCE [LARGE SCALE GENOMIC DNA]</scope>
    <source>
        <strain evidence="7">E3</strain>
    </source>
</reference>
<dbReference type="EMBL" id="CDSF01000112">
    <property type="protein sequence ID" value="CEP01401.1"/>
    <property type="molecule type" value="Genomic_DNA"/>
</dbReference>
<keyword evidence="3" id="KW-0547">Nucleotide-binding</keyword>
<evidence type="ECO:0000313" key="8">
    <source>
        <dbReference type="EMBL" id="SPR01419.1"/>
    </source>
</evidence>
<dbReference type="AlphaFoldDB" id="A0A0G4J266"/>
<dbReference type="OrthoDB" id="5839at2759"/>
<dbReference type="STRING" id="37360.A0A0G4J266"/>
<evidence type="ECO:0000259" key="6">
    <source>
        <dbReference type="Pfam" id="PF00454"/>
    </source>
</evidence>
<geneLocation type="mitochondrion" evidence="8"/>
<name>A0A0G4J266_PLABS</name>
<keyword evidence="2" id="KW-0808">Transferase</keyword>
<keyword evidence="8" id="KW-0496">Mitochondrion</keyword>
<dbReference type="InterPro" id="IPR000403">
    <property type="entry name" value="PI3/4_kinase_cat_dom"/>
</dbReference>
<dbReference type="Proteomes" id="UP000290189">
    <property type="component" value="Unassembled WGS sequence"/>
</dbReference>
<evidence type="ECO:0000256" key="5">
    <source>
        <dbReference type="ARBA" id="ARBA00022840"/>
    </source>
</evidence>
<dbReference type="Proteomes" id="UP000039324">
    <property type="component" value="Unassembled WGS sequence"/>
</dbReference>
<evidence type="ECO:0000256" key="1">
    <source>
        <dbReference type="ARBA" id="ARBA00008941"/>
    </source>
</evidence>
<keyword evidence="4" id="KW-0418">Kinase</keyword>
<dbReference type="GO" id="GO:0016301">
    <property type="term" value="F:kinase activity"/>
    <property type="evidence" value="ECO:0007669"/>
    <property type="project" value="UniProtKB-KW"/>
</dbReference>
<keyword evidence="9" id="KW-1185">Reference proteome</keyword>
<feature type="domain" description="PI3K/PI4K catalytic" evidence="6">
    <location>
        <begin position="67"/>
        <end position="251"/>
    </location>
</feature>
<accession>A0A0G4J266</accession>
<dbReference type="InterPro" id="IPR044571">
    <property type="entry name" value="P4KG1-8"/>
</dbReference>
<evidence type="ECO:0000313" key="10">
    <source>
        <dbReference type="Proteomes" id="UP000290189"/>
    </source>
</evidence>
<reference evidence="8 10" key="2">
    <citation type="submission" date="2018-03" db="EMBL/GenBank/DDBJ databases">
        <authorList>
            <person name="Fogelqvist J."/>
        </authorList>
    </citation>
    <scope>NUCLEOTIDE SEQUENCE [LARGE SCALE GENOMIC DNA]</scope>
</reference>
<evidence type="ECO:0000313" key="9">
    <source>
        <dbReference type="Proteomes" id="UP000039324"/>
    </source>
</evidence>
<dbReference type="GO" id="GO:0005524">
    <property type="term" value="F:ATP binding"/>
    <property type="evidence" value="ECO:0007669"/>
    <property type="project" value="UniProtKB-KW"/>
</dbReference>
<dbReference type="PANTHER" id="PTHR45800:SF11">
    <property type="entry name" value="PHOSPHATIDYLINOSITOL 3-KINASE-RELATED PROTEIN KINASE"/>
    <property type="match status" value="1"/>
</dbReference>
<sequence length="360" mass="40252">MHADDGSSTPRLSTASLARDIKLIQESPRDKGQRLTSDTVELVRDPLSPPTAQGTYFVKNRKTGKQVGVFKPAAEEAAMQIRRKMSIHAVIKRGIVVGDAAAKERAAFLLDFDGFAGVPKTDFVSVVDQGSGAEHYGSLQEFAEHMCTSEDLGPSKYDLENVHAVSLLDLRLFNLDRHVGNLLVSRGDRPDTYRLIPIDHGFSLPSFRTLSDAMFCWSDWRQAKMPLSARTLAYIMKLNPVEDIVALKRIGLRDECIMTYVLCTLFVQHCTRAGRTLYEMAGAMQRDLTDDESMSVFETLVCKSSYDAEFDDFKFDDQACTWTCDRVQRFLDAFDRNARALSGSASFRPEPDGFPAKFTS</sequence>
<dbReference type="EMBL" id="OVEO01000017">
    <property type="protein sequence ID" value="SPR01419.1"/>
    <property type="molecule type" value="Genomic_DNA"/>
</dbReference>
<dbReference type="OMA" id="RECMAYL"/>
<keyword evidence="5" id="KW-0067">ATP-binding</keyword>
<evidence type="ECO:0000256" key="4">
    <source>
        <dbReference type="ARBA" id="ARBA00022777"/>
    </source>
</evidence>
<proteinExistence type="inferred from homology"/>
<dbReference type="PANTHER" id="PTHR45800">
    <property type="entry name" value="PHOSPHATIDYLINOSITOL 4-KINASE GAMMA"/>
    <property type="match status" value="1"/>
</dbReference>
<evidence type="ECO:0000256" key="3">
    <source>
        <dbReference type="ARBA" id="ARBA00022741"/>
    </source>
</evidence>
<evidence type="ECO:0000256" key="2">
    <source>
        <dbReference type="ARBA" id="ARBA00022679"/>
    </source>
</evidence>
<protein>
    <recommendedName>
        <fullName evidence="6">PI3K/PI4K catalytic domain-containing protein</fullName>
    </recommendedName>
</protein>